<feature type="domain" description="Fumarylacetoacetase-like C-terminal" evidence="3">
    <location>
        <begin position="93"/>
        <end position="307"/>
    </location>
</feature>
<dbReference type="PANTHER" id="PTHR42796">
    <property type="entry name" value="FUMARYLACETOACETATE HYDROLASE DOMAIN-CONTAINING PROTEIN 2A-RELATED"/>
    <property type="match status" value="1"/>
</dbReference>
<reference evidence="4 5" key="1">
    <citation type="submission" date="2019-02" db="EMBL/GenBank/DDBJ databases">
        <title>Deep-cultivation of Planctomycetes and their phenomic and genomic characterization uncovers novel biology.</title>
        <authorList>
            <person name="Wiegand S."/>
            <person name="Jogler M."/>
            <person name="Boedeker C."/>
            <person name="Pinto D."/>
            <person name="Vollmers J."/>
            <person name="Rivas-Marin E."/>
            <person name="Kohn T."/>
            <person name="Peeters S.H."/>
            <person name="Heuer A."/>
            <person name="Rast P."/>
            <person name="Oberbeckmann S."/>
            <person name="Bunk B."/>
            <person name="Jeske O."/>
            <person name="Meyerdierks A."/>
            <person name="Storesund J.E."/>
            <person name="Kallscheuer N."/>
            <person name="Luecker S."/>
            <person name="Lage O.M."/>
            <person name="Pohl T."/>
            <person name="Merkel B.J."/>
            <person name="Hornburger P."/>
            <person name="Mueller R.-W."/>
            <person name="Bruemmer F."/>
            <person name="Labrenz M."/>
            <person name="Spormann A.M."/>
            <person name="Op den Camp H."/>
            <person name="Overmann J."/>
            <person name="Amann R."/>
            <person name="Jetten M.S.M."/>
            <person name="Mascher T."/>
            <person name="Medema M.H."/>
            <person name="Devos D.P."/>
            <person name="Kaster A.-K."/>
            <person name="Ovreas L."/>
            <person name="Rohde M."/>
            <person name="Galperin M.Y."/>
            <person name="Jogler C."/>
        </authorList>
    </citation>
    <scope>NUCLEOTIDE SEQUENCE [LARGE SCALE GENOMIC DNA]</scope>
    <source>
        <strain evidence="4 5">Mal48</strain>
    </source>
</reference>
<name>A0A517QUQ2_9PLAN</name>
<organism evidence="4 5">
    <name type="scientific">Thalassoglobus polymorphus</name>
    <dbReference type="NCBI Taxonomy" id="2527994"/>
    <lineage>
        <taxon>Bacteria</taxon>
        <taxon>Pseudomonadati</taxon>
        <taxon>Planctomycetota</taxon>
        <taxon>Planctomycetia</taxon>
        <taxon>Planctomycetales</taxon>
        <taxon>Planctomycetaceae</taxon>
        <taxon>Thalassoglobus</taxon>
    </lineage>
</organism>
<proteinExistence type="inferred from homology"/>
<dbReference type="InterPro" id="IPR036663">
    <property type="entry name" value="Fumarylacetoacetase_C_sf"/>
</dbReference>
<evidence type="ECO:0000313" key="5">
    <source>
        <dbReference type="Proteomes" id="UP000315724"/>
    </source>
</evidence>
<dbReference type="OrthoDB" id="9805307at2"/>
<gene>
    <name evidence="4" type="ORF">Mal48_46450</name>
</gene>
<evidence type="ECO:0000259" key="3">
    <source>
        <dbReference type="Pfam" id="PF01557"/>
    </source>
</evidence>
<dbReference type="RefSeq" id="WP_145204818.1">
    <property type="nucleotide sequence ID" value="NZ_CP036267.1"/>
</dbReference>
<evidence type="ECO:0000256" key="2">
    <source>
        <dbReference type="ARBA" id="ARBA00022723"/>
    </source>
</evidence>
<dbReference type="EMBL" id="CP036267">
    <property type="protein sequence ID" value="QDT35369.1"/>
    <property type="molecule type" value="Genomic_DNA"/>
</dbReference>
<evidence type="ECO:0000313" key="4">
    <source>
        <dbReference type="EMBL" id="QDT35369.1"/>
    </source>
</evidence>
<keyword evidence="5" id="KW-1185">Reference proteome</keyword>
<sequence>MRLCRFEQNSEAHFGFYTEDAIGPLSNFVQKSERDILTAESLVDLLPGGKYYDLVISMESRVSEDLIQRDGFKLEDVQLLVPIPNPSKLLLLAGNYAKHVEESGGRAEEREKTFPYVFMKPPSTTLTNPGDPVRIPACSPDQIDWELELGVVIGTRCSGVTEEKALNFVAGYTVVNDISDRAFRPNPQRAERSRDPFFDWLHGKWHDTFCPMGPCILPASDFEDPQNFQMQLHVNGQIEQDSSTAEMVFPVAAVVSFISNFVTLEPGDIISTGTPAGVGKAKGRFLKAGDTLTAKIEGIGVLENPVV</sequence>
<dbReference type="Proteomes" id="UP000315724">
    <property type="component" value="Chromosome"/>
</dbReference>
<comment type="similarity">
    <text evidence="1">Belongs to the FAH family.</text>
</comment>
<dbReference type="KEGG" id="tpol:Mal48_46450"/>
<keyword evidence="2" id="KW-0479">Metal-binding</keyword>
<dbReference type="EC" id="4.3.2.3" evidence="4"/>
<dbReference type="PANTHER" id="PTHR42796:SF4">
    <property type="entry name" value="FUMARYLACETOACETATE HYDROLASE DOMAIN-CONTAINING PROTEIN 2A"/>
    <property type="match status" value="1"/>
</dbReference>
<dbReference type="GO" id="GO:0050385">
    <property type="term" value="F:ureidoglycolate lyase activity"/>
    <property type="evidence" value="ECO:0007669"/>
    <property type="project" value="UniProtKB-EC"/>
</dbReference>
<evidence type="ECO:0000256" key="1">
    <source>
        <dbReference type="ARBA" id="ARBA00010211"/>
    </source>
</evidence>
<dbReference type="InterPro" id="IPR011234">
    <property type="entry name" value="Fumarylacetoacetase-like_C"/>
</dbReference>
<keyword evidence="4" id="KW-0456">Lyase</keyword>
<dbReference type="SUPFAM" id="SSF56529">
    <property type="entry name" value="FAH"/>
    <property type="match status" value="1"/>
</dbReference>
<dbReference type="Pfam" id="PF01557">
    <property type="entry name" value="FAA_hydrolase"/>
    <property type="match status" value="1"/>
</dbReference>
<dbReference type="GO" id="GO:0046872">
    <property type="term" value="F:metal ion binding"/>
    <property type="evidence" value="ECO:0007669"/>
    <property type="project" value="UniProtKB-KW"/>
</dbReference>
<protein>
    <submittedName>
        <fullName evidence="4">Ureidoglycolate lyase</fullName>
        <ecNumber evidence="4">4.3.2.3</ecNumber>
    </submittedName>
</protein>
<dbReference type="GO" id="GO:0044281">
    <property type="term" value="P:small molecule metabolic process"/>
    <property type="evidence" value="ECO:0007669"/>
    <property type="project" value="UniProtKB-ARBA"/>
</dbReference>
<accession>A0A517QUQ2</accession>
<dbReference type="AlphaFoldDB" id="A0A517QUQ2"/>
<dbReference type="InterPro" id="IPR051121">
    <property type="entry name" value="FAH"/>
</dbReference>
<dbReference type="Gene3D" id="3.90.850.10">
    <property type="entry name" value="Fumarylacetoacetase-like, C-terminal domain"/>
    <property type="match status" value="1"/>
</dbReference>